<dbReference type="AlphaFoldDB" id="A0A9W6H752"/>
<dbReference type="InterPro" id="IPR011883">
    <property type="entry name" value="PaaD-like"/>
</dbReference>
<sequence>MTGVARWSSHSADAVRAWSAAAAVVDPEVPVLTIDDLGILREVTVTDDGVNVVVTPTYSGCPAMEAIRQDLQRALGEAGFGPVTVRLALTPAWTTDWISDAGRAALEEFGIAPPSGGAPVIGAVRVRMAVKCPHCQSLDTREISRFGSTSCKALYECAACGEPFDYFKAF</sequence>
<dbReference type="InterPro" id="IPR002744">
    <property type="entry name" value="MIP18-like"/>
</dbReference>
<dbReference type="NCBIfam" id="TIGR02159">
    <property type="entry name" value="PA_CoA_Oxy4"/>
    <property type="match status" value="1"/>
</dbReference>
<organism evidence="3 4">
    <name type="scientific">Leifsonia poae</name>
    <dbReference type="NCBI Taxonomy" id="110933"/>
    <lineage>
        <taxon>Bacteria</taxon>
        <taxon>Bacillati</taxon>
        <taxon>Actinomycetota</taxon>
        <taxon>Actinomycetes</taxon>
        <taxon>Micrococcales</taxon>
        <taxon>Microbacteriaceae</taxon>
        <taxon>Leifsonia</taxon>
    </lineage>
</organism>
<dbReference type="Pfam" id="PF23451">
    <property type="entry name" value="Zn_ribbon_PaaD"/>
    <property type="match status" value="1"/>
</dbReference>
<name>A0A9W6H752_9MICO</name>
<dbReference type="InterPro" id="IPR034904">
    <property type="entry name" value="FSCA_dom_sf"/>
</dbReference>
<dbReference type="Pfam" id="PF01883">
    <property type="entry name" value="FeS_assembly_P"/>
    <property type="match status" value="1"/>
</dbReference>
<evidence type="ECO:0000259" key="1">
    <source>
        <dbReference type="Pfam" id="PF01883"/>
    </source>
</evidence>
<feature type="domain" description="MIP18 family-like" evidence="1">
    <location>
        <begin position="22"/>
        <end position="78"/>
    </location>
</feature>
<evidence type="ECO:0000259" key="2">
    <source>
        <dbReference type="Pfam" id="PF23451"/>
    </source>
</evidence>
<dbReference type="EMBL" id="BSEN01000001">
    <property type="protein sequence ID" value="GLJ74801.1"/>
    <property type="molecule type" value="Genomic_DNA"/>
</dbReference>
<protein>
    <submittedName>
        <fullName evidence="3">Phenylacetate-CoA oxygenase subunit PaaJ</fullName>
    </submittedName>
</protein>
<reference evidence="3" key="1">
    <citation type="journal article" date="2014" name="Int. J. Syst. Evol. Microbiol.">
        <title>Complete genome sequence of Corynebacterium casei LMG S-19264T (=DSM 44701T), isolated from a smear-ripened cheese.</title>
        <authorList>
            <consortium name="US DOE Joint Genome Institute (JGI-PGF)"/>
            <person name="Walter F."/>
            <person name="Albersmeier A."/>
            <person name="Kalinowski J."/>
            <person name="Ruckert C."/>
        </authorList>
    </citation>
    <scope>NUCLEOTIDE SEQUENCE</scope>
    <source>
        <strain evidence="3">VKM Ac-1401</strain>
    </source>
</reference>
<dbReference type="SUPFAM" id="SSF117916">
    <property type="entry name" value="Fe-S cluster assembly (FSCA) domain-like"/>
    <property type="match status" value="1"/>
</dbReference>
<evidence type="ECO:0000313" key="3">
    <source>
        <dbReference type="EMBL" id="GLJ74801.1"/>
    </source>
</evidence>
<reference evidence="3" key="2">
    <citation type="submission" date="2023-01" db="EMBL/GenBank/DDBJ databases">
        <authorList>
            <person name="Sun Q."/>
            <person name="Evtushenko L."/>
        </authorList>
    </citation>
    <scope>NUCLEOTIDE SEQUENCE</scope>
    <source>
        <strain evidence="3">VKM Ac-1401</strain>
    </source>
</reference>
<dbReference type="Proteomes" id="UP001142372">
    <property type="component" value="Unassembled WGS sequence"/>
</dbReference>
<dbReference type="InterPro" id="IPR056572">
    <property type="entry name" value="Zn_ribbon_PaaD"/>
</dbReference>
<feature type="domain" description="PaaD zinc beta ribbon" evidence="2">
    <location>
        <begin position="124"/>
        <end position="168"/>
    </location>
</feature>
<evidence type="ECO:0000313" key="4">
    <source>
        <dbReference type="Proteomes" id="UP001142372"/>
    </source>
</evidence>
<dbReference type="PANTHER" id="PTHR42831:SF3">
    <property type="entry name" value="1,2-PHENYLACETYL-COA EPOXIDASE, SUBUNIT D-RELATED"/>
    <property type="match status" value="1"/>
</dbReference>
<keyword evidence="4" id="KW-1185">Reference proteome</keyword>
<dbReference type="RefSeq" id="WP_271175488.1">
    <property type="nucleotide sequence ID" value="NZ_BAAAJO010000001.1"/>
</dbReference>
<dbReference type="PANTHER" id="PTHR42831">
    <property type="entry name" value="FE-S PROTEIN MATURATION AUXILIARY FACTOR YITW"/>
    <property type="match status" value="1"/>
</dbReference>
<comment type="caution">
    <text evidence="3">The sequence shown here is derived from an EMBL/GenBank/DDBJ whole genome shotgun (WGS) entry which is preliminary data.</text>
</comment>
<accession>A0A9W6H752</accession>
<dbReference type="Gene3D" id="3.30.300.130">
    <property type="entry name" value="Fe-S cluster assembly (FSCA)"/>
    <property type="match status" value="1"/>
</dbReference>
<gene>
    <name evidence="3" type="primary">paaD</name>
    <name evidence="3" type="ORF">GCM10017584_03740</name>
</gene>
<dbReference type="InterPro" id="IPR052339">
    <property type="entry name" value="Fe-S_Maturation_MIP18"/>
</dbReference>
<proteinExistence type="predicted"/>